<proteinExistence type="predicted"/>
<dbReference type="GO" id="GO:0005737">
    <property type="term" value="C:cytoplasm"/>
    <property type="evidence" value="ECO:0007669"/>
    <property type="project" value="InterPro"/>
</dbReference>
<dbReference type="AlphaFoldDB" id="A0A9P6MHT9"/>
<organism evidence="2 3">
    <name type="scientific">Entomortierella chlamydospora</name>
    <dbReference type="NCBI Taxonomy" id="101097"/>
    <lineage>
        <taxon>Eukaryota</taxon>
        <taxon>Fungi</taxon>
        <taxon>Fungi incertae sedis</taxon>
        <taxon>Mucoromycota</taxon>
        <taxon>Mortierellomycotina</taxon>
        <taxon>Mortierellomycetes</taxon>
        <taxon>Mortierellales</taxon>
        <taxon>Mortierellaceae</taxon>
        <taxon>Entomortierella</taxon>
    </lineage>
</organism>
<evidence type="ECO:0000259" key="1">
    <source>
        <dbReference type="Pfam" id="PF03114"/>
    </source>
</evidence>
<sequence>MIKNIGKFKQWTGEKMGKNPKSRMDEDFNTLTAETEAKRIALEKLGDTSHAYLKAI</sequence>
<comment type="caution">
    <text evidence="2">The sequence shown here is derived from an EMBL/GenBank/DDBJ whole genome shotgun (WGS) entry which is preliminary data.</text>
</comment>
<evidence type="ECO:0000313" key="3">
    <source>
        <dbReference type="Proteomes" id="UP000703661"/>
    </source>
</evidence>
<protein>
    <recommendedName>
        <fullName evidence="1">BAR domain-containing protein</fullName>
    </recommendedName>
</protein>
<dbReference type="SUPFAM" id="SSF103657">
    <property type="entry name" value="BAR/IMD domain-like"/>
    <property type="match status" value="1"/>
</dbReference>
<evidence type="ECO:0000313" key="2">
    <source>
        <dbReference type="EMBL" id="KAG0001145.1"/>
    </source>
</evidence>
<dbReference type="EMBL" id="JAAAID010003066">
    <property type="protein sequence ID" value="KAG0001145.1"/>
    <property type="molecule type" value="Genomic_DNA"/>
</dbReference>
<keyword evidence="3" id="KW-1185">Reference proteome</keyword>
<dbReference type="InterPro" id="IPR027267">
    <property type="entry name" value="AH/BAR_dom_sf"/>
</dbReference>
<dbReference type="Pfam" id="PF03114">
    <property type="entry name" value="BAR"/>
    <property type="match status" value="1"/>
</dbReference>
<feature type="non-terminal residue" evidence="2">
    <location>
        <position position="56"/>
    </location>
</feature>
<feature type="domain" description="BAR" evidence="1">
    <location>
        <begin position="1"/>
        <end position="56"/>
    </location>
</feature>
<dbReference type="Proteomes" id="UP000703661">
    <property type="component" value="Unassembled WGS sequence"/>
</dbReference>
<dbReference type="Gene3D" id="1.20.1270.60">
    <property type="entry name" value="Arfaptin homology (AH) domain/BAR domain"/>
    <property type="match status" value="1"/>
</dbReference>
<reference evidence="2" key="1">
    <citation type="journal article" date="2020" name="Fungal Divers.">
        <title>Resolving the Mortierellaceae phylogeny through synthesis of multi-gene phylogenetics and phylogenomics.</title>
        <authorList>
            <person name="Vandepol N."/>
            <person name="Liber J."/>
            <person name="Desiro A."/>
            <person name="Na H."/>
            <person name="Kennedy M."/>
            <person name="Barry K."/>
            <person name="Grigoriev I.V."/>
            <person name="Miller A.N."/>
            <person name="O'Donnell K."/>
            <person name="Stajich J.E."/>
            <person name="Bonito G."/>
        </authorList>
    </citation>
    <scope>NUCLEOTIDE SEQUENCE</scope>
    <source>
        <strain evidence="2">NRRL 2769</strain>
    </source>
</reference>
<dbReference type="OrthoDB" id="14167at2759"/>
<name>A0A9P6MHT9_9FUNG</name>
<accession>A0A9P6MHT9</accession>
<gene>
    <name evidence="2" type="ORF">BGZ80_006228</name>
</gene>
<dbReference type="InterPro" id="IPR004148">
    <property type="entry name" value="BAR_dom"/>
</dbReference>